<dbReference type="Pfam" id="PF04471">
    <property type="entry name" value="Mrr_cat"/>
    <property type="match status" value="1"/>
</dbReference>
<dbReference type="InterPro" id="IPR011335">
    <property type="entry name" value="Restrct_endonuc-II-like"/>
</dbReference>
<dbReference type="InterPro" id="IPR007560">
    <property type="entry name" value="Restrct_endonuc_IV_Mrr"/>
</dbReference>
<evidence type="ECO:0000259" key="1">
    <source>
        <dbReference type="Pfam" id="PF04471"/>
    </source>
</evidence>
<feature type="domain" description="Restriction endonuclease type IV Mrr" evidence="1">
    <location>
        <begin position="60"/>
        <end position="140"/>
    </location>
</feature>
<name>A0ABN7HID9_9BURK</name>
<dbReference type="Proteomes" id="UP000598032">
    <property type="component" value="Unassembled WGS sequence"/>
</dbReference>
<accession>A0ABN7HID9</accession>
<dbReference type="RefSeq" id="WP_201640925.1">
    <property type="nucleotide sequence ID" value="NZ_CAJHCP010000002.1"/>
</dbReference>
<proteinExistence type="predicted"/>
<sequence length="281" mass="31833">MTKRSMAGFIAVLKESDSRPKIGDGRALEEHVRDVYQTLLDLELDNTVVGRDVSLRDSRGNVYQIDVYYEFEMAGIRHRVAIECKNTRRPVQRDDVLAFALKVQDCQGVVGVIVSANGYQTGASDAASQHGIKILTLDELPSIGALIAMRLDDNVMPRPESKGEPFWTFYSVETKEPYSFAQNDEVFGVLFLSRAHAEEYQKKCRLDSRWVVRGLEMRHLGAYILTCDAVRGRVLIVRPESARGLHLKGFELLEIDRNKLIDEFYTGRPLPTTPNVMPSRR</sequence>
<evidence type="ECO:0000313" key="3">
    <source>
        <dbReference type="Proteomes" id="UP000598032"/>
    </source>
</evidence>
<protein>
    <recommendedName>
        <fullName evidence="1">Restriction endonuclease type IV Mrr domain-containing protein</fullName>
    </recommendedName>
</protein>
<dbReference type="SUPFAM" id="SSF52980">
    <property type="entry name" value="Restriction endonuclease-like"/>
    <property type="match status" value="1"/>
</dbReference>
<reference evidence="2 3" key="1">
    <citation type="submission" date="2020-10" db="EMBL/GenBank/DDBJ databases">
        <authorList>
            <person name="Peeters C."/>
        </authorList>
    </citation>
    <scope>NUCLEOTIDE SEQUENCE [LARGE SCALE GENOMIC DNA]</scope>
    <source>
        <strain evidence="2 3">LMG 28140</strain>
    </source>
</reference>
<evidence type="ECO:0000313" key="2">
    <source>
        <dbReference type="EMBL" id="CAD6516039.1"/>
    </source>
</evidence>
<comment type="caution">
    <text evidence="2">The sequence shown here is derived from an EMBL/GenBank/DDBJ whole genome shotgun (WGS) entry which is preliminary data.</text>
</comment>
<keyword evidence="3" id="KW-1185">Reference proteome</keyword>
<dbReference type="EMBL" id="CAJHCP010000002">
    <property type="protein sequence ID" value="CAD6516039.1"/>
    <property type="molecule type" value="Genomic_DNA"/>
</dbReference>
<organism evidence="2 3">
    <name type="scientific">Paraburkholderia metrosideri</name>
    <dbReference type="NCBI Taxonomy" id="580937"/>
    <lineage>
        <taxon>Bacteria</taxon>
        <taxon>Pseudomonadati</taxon>
        <taxon>Pseudomonadota</taxon>
        <taxon>Betaproteobacteria</taxon>
        <taxon>Burkholderiales</taxon>
        <taxon>Burkholderiaceae</taxon>
        <taxon>Paraburkholderia</taxon>
    </lineage>
</organism>
<gene>
    <name evidence="2" type="ORF">LMG28140_00701</name>
</gene>